<evidence type="ECO:0000313" key="2">
    <source>
        <dbReference type="EMBL" id="ACA84879.1"/>
    </source>
</evidence>
<dbReference type="KEGG" id="swd:Swoo_0583"/>
<feature type="transmembrane region" description="Helical" evidence="1">
    <location>
        <begin position="7"/>
        <end position="28"/>
    </location>
</feature>
<keyword evidence="3" id="KW-1185">Reference proteome</keyword>
<keyword evidence="1" id="KW-0812">Transmembrane</keyword>
<dbReference type="AlphaFoldDB" id="B1KR62"/>
<dbReference type="eggNOG" id="COG0586">
    <property type="taxonomic scope" value="Bacteria"/>
</dbReference>
<dbReference type="STRING" id="392500.Swoo_0583"/>
<accession>B1KR62</accession>
<dbReference type="EMBL" id="CP000961">
    <property type="protein sequence ID" value="ACA84879.1"/>
    <property type="molecule type" value="Genomic_DNA"/>
</dbReference>
<dbReference type="HOGENOM" id="CLU_2636077_0_0_6"/>
<evidence type="ECO:0000256" key="1">
    <source>
        <dbReference type="SAM" id="Phobius"/>
    </source>
</evidence>
<evidence type="ECO:0000313" key="3">
    <source>
        <dbReference type="Proteomes" id="UP000002168"/>
    </source>
</evidence>
<dbReference type="Proteomes" id="UP000002168">
    <property type="component" value="Chromosome"/>
</dbReference>
<name>B1KR62_SHEWM</name>
<gene>
    <name evidence="2" type="ordered locus">Swoo_0583</name>
</gene>
<organism evidence="2 3">
    <name type="scientific">Shewanella woodyi (strain ATCC 51908 / MS32)</name>
    <dbReference type="NCBI Taxonomy" id="392500"/>
    <lineage>
        <taxon>Bacteria</taxon>
        <taxon>Pseudomonadati</taxon>
        <taxon>Pseudomonadota</taxon>
        <taxon>Gammaproteobacteria</taxon>
        <taxon>Alteromonadales</taxon>
        <taxon>Shewanellaceae</taxon>
        <taxon>Shewanella</taxon>
    </lineage>
</organism>
<proteinExistence type="predicted"/>
<feature type="transmembrane region" description="Helical" evidence="1">
    <location>
        <begin position="44"/>
        <end position="64"/>
    </location>
</feature>
<protein>
    <submittedName>
        <fullName evidence="2">Uncharacterized protein</fullName>
    </submittedName>
</protein>
<reference evidence="2 3" key="1">
    <citation type="submission" date="2008-02" db="EMBL/GenBank/DDBJ databases">
        <title>Complete sequence of Shewanella woodyi ATCC 51908.</title>
        <authorList>
            <consortium name="US DOE Joint Genome Institute"/>
            <person name="Copeland A."/>
            <person name="Lucas S."/>
            <person name="Lapidus A."/>
            <person name="Glavina del Rio T."/>
            <person name="Dalin E."/>
            <person name="Tice H."/>
            <person name="Bruce D."/>
            <person name="Goodwin L."/>
            <person name="Pitluck S."/>
            <person name="Sims D."/>
            <person name="Brettin T."/>
            <person name="Detter J.C."/>
            <person name="Han C."/>
            <person name="Kuske C.R."/>
            <person name="Schmutz J."/>
            <person name="Larimer F."/>
            <person name="Land M."/>
            <person name="Hauser L."/>
            <person name="Kyrpides N."/>
            <person name="Lykidis A."/>
            <person name="Zhao J.-S."/>
            <person name="Richardson P."/>
        </authorList>
    </citation>
    <scope>NUCLEOTIDE SEQUENCE [LARGE SCALE GENOMIC DNA]</scope>
    <source>
        <strain evidence="3">ATCC 51908 / MS32</strain>
    </source>
</reference>
<sequence>MPLKKFLLGNTLATGLWLGLFGLGPLFIRNELTPILSFYHHHQHLFWLVTTSLIIITLVALSTVMKRRRDQTDTDCQ</sequence>
<keyword evidence="1" id="KW-1133">Transmembrane helix</keyword>
<keyword evidence="1" id="KW-0472">Membrane</keyword>